<evidence type="ECO:0000313" key="3">
    <source>
        <dbReference type="Proteomes" id="UP001151760"/>
    </source>
</evidence>
<proteinExistence type="predicted"/>
<gene>
    <name evidence="2" type="ORF">Tco_0729011</name>
</gene>
<organism evidence="2 3">
    <name type="scientific">Tanacetum coccineum</name>
    <dbReference type="NCBI Taxonomy" id="301880"/>
    <lineage>
        <taxon>Eukaryota</taxon>
        <taxon>Viridiplantae</taxon>
        <taxon>Streptophyta</taxon>
        <taxon>Embryophyta</taxon>
        <taxon>Tracheophyta</taxon>
        <taxon>Spermatophyta</taxon>
        <taxon>Magnoliopsida</taxon>
        <taxon>eudicotyledons</taxon>
        <taxon>Gunneridae</taxon>
        <taxon>Pentapetalae</taxon>
        <taxon>asterids</taxon>
        <taxon>campanulids</taxon>
        <taxon>Asterales</taxon>
        <taxon>Asteraceae</taxon>
        <taxon>Asteroideae</taxon>
        <taxon>Anthemideae</taxon>
        <taxon>Anthemidinae</taxon>
        <taxon>Tanacetum</taxon>
    </lineage>
</organism>
<dbReference type="Proteomes" id="UP001151760">
    <property type="component" value="Unassembled WGS sequence"/>
</dbReference>
<reference evidence="2" key="1">
    <citation type="journal article" date="2022" name="Int. J. Mol. Sci.">
        <title>Draft Genome of Tanacetum Coccineum: Genomic Comparison of Closely Related Tanacetum-Family Plants.</title>
        <authorList>
            <person name="Yamashiro T."/>
            <person name="Shiraishi A."/>
            <person name="Nakayama K."/>
            <person name="Satake H."/>
        </authorList>
    </citation>
    <scope>NUCLEOTIDE SEQUENCE</scope>
</reference>
<dbReference type="Pfam" id="PF25597">
    <property type="entry name" value="SH3_retrovirus"/>
    <property type="match status" value="1"/>
</dbReference>
<accession>A0ABQ4YNK9</accession>
<keyword evidence="3" id="KW-1185">Reference proteome</keyword>
<reference evidence="2" key="2">
    <citation type="submission" date="2022-01" db="EMBL/GenBank/DDBJ databases">
        <authorList>
            <person name="Yamashiro T."/>
            <person name="Shiraishi A."/>
            <person name="Satake H."/>
            <person name="Nakayama K."/>
        </authorList>
    </citation>
    <scope>NUCLEOTIDE SEQUENCE</scope>
</reference>
<dbReference type="InterPro" id="IPR057670">
    <property type="entry name" value="SH3_retrovirus"/>
</dbReference>
<evidence type="ECO:0000259" key="1">
    <source>
        <dbReference type="Pfam" id="PF25597"/>
    </source>
</evidence>
<sequence length="206" mass="23516">MASATNEEQKDINGKKYILVIVEDYTRFGWGKIFLFFDQRMETPQAYLVSTPITRCRKDGTELFMEAALVLCSHFCEKLHCSYGPEAVAHMRDLMCIPTNDYDDVGKLKAKADIGIFVGYAPTKKAYRIYNKRTRKIQETVHVAFDELTEGLTQDAAVSALKSKTHITNQVSPPTKKQEDDFGFQWFDDDEAVPITSWLFQQTFSG</sequence>
<evidence type="ECO:0000313" key="2">
    <source>
        <dbReference type="EMBL" id="GJS79130.1"/>
    </source>
</evidence>
<feature type="domain" description="Retroviral polymerase SH3-like" evidence="1">
    <location>
        <begin position="104"/>
        <end position="149"/>
    </location>
</feature>
<name>A0ABQ4YNK9_9ASTR</name>
<dbReference type="EMBL" id="BQNB010010575">
    <property type="protein sequence ID" value="GJS79130.1"/>
    <property type="molecule type" value="Genomic_DNA"/>
</dbReference>
<comment type="caution">
    <text evidence="2">The sequence shown here is derived from an EMBL/GenBank/DDBJ whole genome shotgun (WGS) entry which is preliminary data.</text>
</comment>
<protein>
    <recommendedName>
        <fullName evidence="1">Retroviral polymerase SH3-like domain-containing protein</fullName>
    </recommendedName>
</protein>